<gene>
    <name evidence="8" type="ORF">GBAR_LOCUS17839</name>
</gene>
<reference evidence="8" key="1">
    <citation type="submission" date="2023-03" db="EMBL/GenBank/DDBJ databases">
        <authorList>
            <person name="Steffen K."/>
            <person name="Cardenas P."/>
        </authorList>
    </citation>
    <scope>NUCLEOTIDE SEQUENCE</scope>
</reference>
<keyword evidence="4" id="KW-0812">Transmembrane</keyword>
<accession>A0AA35WWI9</accession>
<sequence length="251" mass="27728">MMATRSESRLSDNSCDVHNEKSPLLTEQQTPLGSEGGPGKEKMAEEGKTVRERRKKTEKDFQTINVPGTGAAPLFSFRKLWAFTGPGFLMSIAYLDPGNIESDLQAGAVAEYKLLWVLMWSTFMGLILQVLSARLGVVTGRHLAEVCHDQYPLVPRIFLWLCMELAIIGSDIREVIGSALAIHIISQRTILSVVGVLYHSSWIYFPSSSPGELWPATATWRLGLDSLAHCHHVWHVWLDVCLCSASSSSGS</sequence>
<dbReference type="EMBL" id="CASHTH010002535">
    <property type="protein sequence ID" value="CAI8031436.1"/>
    <property type="molecule type" value="Genomic_DNA"/>
</dbReference>
<evidence type="ECO:0000313" key="9">
    <source>
        <dbReference type="Proteomes" id="UP001174909"/>
    </source>
</evidence>
<feature type="compositionally biased region" description="Basic and acidic residues" evidence="7">
    <location>
        <begin position="38"/>
        <end position="57"/>
    </location>
</feature>
<evidence type="ECO:0000256" key="2">
    <source>
        <dbReference type="ARBA" id="ARBA00006670"/>
    </source>
</evidence>
<protein>
    <submittedName>
        <fullName evidence="8">NRAMP-like transporter smf-2</fullName>
    </submittedName>
</protein>
<dbReference type="AlphaFoldDB" id="A0AA35WWI9"/>
<organism evidence="8 9">
    <name type="scientific">Geodia barretti</name>
    <name type="common">Barrett's horny sponge</name>
    <dbReference type="NCBI Taxonomy" id="519541"/>
    <lineage>
        <taxon>Eukaryota</taxon>
        <taxon>Metazoa</taxon>
        <taxon>Porifera</taxon>
        <taxon>Demospongiae</taxon>
        <taxon>Heteroscleromorpha</taxon>
        <taxon>Tetractinellida</taxon>
        <taxon>Astrophorina</taxon>
        <taxon>Geodiidae</taxon>
        <taxon>Geodia</taxon>
    </lineage>
</organism>
<dbReference type="InterPro" id="IPR001046">
    <property type="entry name" value="NRAMP_fam"/>
</dbReference>
<feature type="region of interest" description="Disordered" evidence="7">
    <location>
        <begin position="1"/>
        <end position="57"/>
    </location>
</feature>
<dbReference type="GO" id="GO:0005381">
    <property type="term" value="F:iron ion transmembrane transporter activity"/>
    <property type="evidence" value="ECO:0007669"/>
    <property type="project" value="TreeGrafter"/>
</dbReference>
<dbReference type="Pfam" id="PF01566">
    <property type="entry name" value="Nramp"/>
    <property type="match status" value="1"/>
</dbReference>
<evidence type="ECO:0000256" key="7">
    <source>
        <dbReference type="SAM" id="MobiDB-lite"/>
    </source>
</evidence>
<feature type="compositionally biased region" description="Basic and acidic residues" evidence="7">
    <location>
        <begin position="1"/>
        <end position="21"/>
    </location>
</feature>
<evidence type="ECO:0000256" key="6">
    <source>
        <dbReference type="ARBA" id="ARBA00023136"/>
    </source>
</evidence>
<dbReference type="GO" id="GO:0005384">
    <property type="term" value="F:manganese ion transmembrane transporter activity"/>
    <property type="evidence" value="ECO:0007669"/>
    <property type="project" value="TreeGrafter"/>
</dbReference>
<evidence type="ECO:0000256" key="5">
    <source>
        <dbReference type="ARBA" id="ARBA00022989"/>
    </source>
</evidence>
<dbReference type="PANTHER" id="PTHR11706">
    <property type="entry name" value="SOLUTE CARRIER PROTEIN FAMILY 11 MEMBER"/>
    <property type="match status" value="1"/>
</dbReference>
<evidence type="ECO:0000256" key="3">
    <source>
        <dbReference type="ARBA" id="ARBA00022448"/>
    </source>
</evidence>
<proteinExistence type="inferred from homology"/>
<keyword evidence="5" id="KW-1133">Transmembrane helix</keyword>
<comment type="similarity">
    <text evidence="2">Belongs to the NRAMP family.</text>
</comment>
<evidence type="ECO:0000256" key="1">
    <source>
        <dbReference type="ARBA" id="ARBA00004141"/>
    </source>
</evidence>
<dbReference type="Proteomes" id="UP001174909">
    <property type="component" value="Unassembled WGS sequence"/>
</dbReference>
<keyword evidence="9" id="KW-1185">Reference proteome</keyword>
<comment type="caution">
    <text evidence="8">The sequence shown here is derived from an EMBL/GenBank/DDBJ whole genome shotgun (WGS) entry which is preliminary data.</text>
</comment>
<keyword evidence="6" id="KW-0472">Membrane</keyword>
<dbReference type="PANTHER" id="PTHR11706:SF33">
    <property type="entry name" value="NATURAL RESISTANCE-ASSOCIATED MACROPHAGE PROTEIN 2"/>
    <property type="match status" value="1"/>
</dbReference>
<dbReference type="GO" id="GO:0015086">
    <property type="term" value="F:cadmium ion transmembrane transporter activity"/>
    <property type="evidence" value="ECO:0007669"/>
    <property type="project" value="TreeGrafter"/>
</dbReference>
<keyword evidence="3" id="KW-0813">Transport</keyword>
<dbReference type="GO" id="GO:0010008">
    <property type="term" value="C:endosome membrane"/>
    <property type="evidence" value="ECO:0007669"/>
    <property type="project" value="TreeGrafter"/>
</dbReference>
<evidence type="ECO:0000256" key="4">
    <source>
        <dbReference type="ARBA" id="ARBA00022692"/>
    </source>
</evidence>
<evidence type="ECO:0000313" key="8">
    <source>
        <dbReference type="EMBL" id="CAI8031436.1"/>
    </source>
</evidence>
<dbReference type="GO" id="GO:0005886">
    <property type="term" value="C:plasma membrane"/>
    <property type="evidence" value="ECO:0007669"/>
    <property type="project" value="TreeGrafter"/>
</dbReference>
<name>A0AA35WWI9_GEOBA</name>
<dbReference type="NCBIfam" id="NF037982">
    <property type="entry name" value="Nramp_1"/>
    <property type="match status" value="1"/>
</dbReference>
<comment type="subcellular location">
    <subcellularLocation>
        <location evidence="1">Membrane</location>
        <topology evidence="1">Multi-pass membrane protein</topology>
    </subcellularLocation>
</comment>